<feature type="active site" description="Proton acceptor" evidence="8">
    <location>
        <position position="66"/>
    </location>
</feature>
<evidence type="ECO:0000256" key="8">
    <source>
        <dbReference type="HAMAP-Rule" id="MF_01818"/>
    </source>
</evidence>
<evidence type="ECO:0000256" key="7">
    <source>
        <dbReference type="ARBA" id="ARBA00022833"/>
    </source>
</evidence>
<dbReference type="SMART" id="SM00849">
    <property type="entry name" value="Lactamase_B"/>
    <property type="match status" value="1"/>
</dbReference>
<keyword evidence="5 8" id="KW-0255">Endonuclease</keyword>
<dbReference type="PANTHER" id="PTHR46018">
    <property type="entry name" value="ZINC PHOSPHODIESTERASE ELAC PROTEIN 1"/>
    <property type="match status" value="1"/>
</dbReference>
<dbReference type="Proteomes" id="UP000671908">
    <property type="component" value="Chromosome"/>
</dbReference>
<dbReference type="RefSeq" id="WP_210120638.1">
    <property type="nucleotide sequence ID" value="NZ_CP054142.1"/>
</dbReference>
<dbReference type="GO" id="GO:0008270">
    <property type="term" value="F:zinc ion binding"/>
    <property type="evidence" value="ECO:0007669"/>
    <property type="project" value="UniProtKB-UniRule"/>
</dbReference>
<feature type="binding site" evidence="8">
    <location>
        <position position="66"/>
    </location>
    <ligand>
        <name>Zn(2+)</name>
        <dbReference type="ChEBI" id="CHEBI:29105"/>
        <label>2</label>
        <note>catalytic</note>
    </ligand>
</feature>
<feature type="binding site" evidence="8">
    <location>
        <position position="62"/>
    </location>
    <ligand>
        <name>Zn(2+)</name>
        <dbReference type="ChEBI" id="CHEBI:29105"/>
        <label>1</label>
        <note>catalytic</note>
    </ligand>
</feature>
<evidence type="ECO:0000256" key="3">
    <source>
        <dbReference type="ARBA" id="ARBA00022722"/>
    </source>
</evidence>
<comment type="subunit">
    <text evidence="1 8">Homodimer.</text>
</comment>
<comment type="similarity">
    <text evidence="8">Belongs to the RNase Z family.</text>
</comment>
<comment type="cofactor">
    <cofactor evidence="8">
        <name>Zn(2+)</name>
        <dbReference type="ChEBI" id="CHEBI:29105"/>
    </cofactor>
    <text evidence="8">Binds 2 Zn(2+) ions.</text>
</comment>
<dbReference type="Pfam" id="PF12706">
    <property type="entry name" value="Lactamase_B_2"/>
    <property type="match status" value="1"/>
</dbReference>
<keyword evidence="3 8" id="KW-0540">Nuclease</keyword>
<sequence>MNMEAFVLGCGGMMPLPYRHLTSVLLRREGDLFLFDGGEGTQVSLRRLNLKWKKISAIFVSHTHADHVTGLPGILMLSSQVDRKEPLYIYGPPKIAEYIETSRKVLDMYINYTIIVKEISAPCVVHEGDGFYIRAFPLQHTKTCVGYTLEELDRPGEFNPEMAKELKVARGPLWSKLQAGQAVTAEDGSTVLPEQVMGAKRSGRKFSYVTDTLYIPSIAKEVTGSDLLICEGMFMEDVSDQAREKKHMTAKQAATVARDAKVRRMAMIHYSPRYTDKDLDSLLTEARQIFPGAELTKDRMRFEIPYVD</sequence>
<feature type="domain" description="Metallo-beta-lactamase" evidence="9">
    <location>
        <begin position="20"/>
        <end position="195"/>
    </location>
</feature>
<reference evidence="10 11" key="1">
    <citation type="journal article" date="2021" name="Microbiol. Resour. Announc.">
        <title>Complete Genome Sequences of Three Human Oral Treponema parvum Isolates.</title>
        <authorList>
            <person name="Zeng H."/>
            <person name="Watt R.M."/>
        </authorList>
    </citation>
    <scope>NUCLEOTIDE SEQUENCE [LARGE SCALE GENOMIC DNA]</scope>
    <source>
        <strain evidence="10 11">ATCC 700770</strain>
    </source>
</reference>
<proteinExistence type="inferred from homology"/>
<feature type="binding site" evidence="8">
    <location>
        <position position="211"/>
    </location>
    <ligand>
        <name>Zn(2+)</name>
        <dbReference type="ChEBI" id="CHEBI:29105"/>
        <label>1</label>
        <note>catalytic</note>
    </ligand>
</feature>
<dbReference type="InterPro" id="IPR036866">
    <property type="entry name" value="RibonucZ/Hydroxyglut_hydro"/>
</dbReference>
<evidence type="ECO:0000259" key="9">
    <source>
        <dbReference type="SMART" id="SM00849"/>
    </source>
</evidence>
<dbReference type="EC" id="3.1.26.11" evidence="8"/>
<dbReference type="CDD" id="cd07717">
    <property type="entry name" value="RNaseZ_ZiPD-like_MBL-fold"/>
    <property type="match status" value="1"/>
</dbReference>
<dbReference type="NCBIfam" id="NF000801">
    <property type="entry name" value="PRK00055.1-3"/>
    <property type="match status" value="1"/>
</dbReference>
<organism evidence="10 11">
    <name type="scientific">Treponema parvum</name>
    <dbReference type="NCBI Taxonomy" id="138851"/>
    <lineage>
        <taxon>Bacteria</taxon>
        <taxon>Pseudomonadati</taxon>
        <taxon>Spirochaetota</taxon>
        <taxon>Spirochaetia</taxon>
        <taxon>Spirochaetales</taxon>
        <taxon>Treponemataceae</taxon>
        <taxon>Treponema</taxon>
    </lineage>
</organism>
<feature type="binding site" evidence="8">
    <location>
        <position position="269"/>
    </location>
    <ligand>
        <name>Zn(2+)</name>
        <dbReference type="ChEBI" id="CHEBI:29105"/>
        <label>2</label>
        <note>catalytic</note>
    </ligand>
</feature>
<gene>
    <name evidence="8" type="primary">rnz</name>
    <name evidence="10" type="ORF">HRQ91_05605</name>
</gene>
<evidence type="ECO:0000256" key="2">
    <source>
        <dbReference type="ARBA" id="ARBA00022694"/>
    </source>
</evidence>
<evidence type="ECO:0000256" key="1">
    <source>
        <dbReference type="ARBA" id="ARBA00011738"/>
    </source>
</evidence>
<name>A0A975F3Z0_9SPIR</name>
<evidence type="ECO:0000256" key="6">
    <source>
        <dbReference type="ARBA" id="ARBA00022801"/>
    </source>
</evidence>
<evidence type="ECO:0000256" key="5">
    <source>
        <dbReference type="ARBA" id="ARBA00022759"/>
    </source>
</evidence>
<dbReference type="NCBIfam" id="TIGR02651">
    <property type="entry name" value="RNase_Z"/>
    <property type="match status" value="1"/>
</dbReference>
<evidence type="ECO:0000313" key="11">
    <source>
        <dbReference type="Proteomes" id="UP000671908"/>
    </source>
</evidence>
<keyword evidence="11" id="KW-1185">Reference proteome</keyword>
<feature type="binding site" evidence="8">
    <location>
        <position position="67"/>
    </location>
    <ligand>
        <name>Zn(2+)</name>
        <dbReference type="ChEBI" id="CHEBI:29105"/>
        <label>2</label>
        <note>catalytic</note>
    </ligand>
</feature>
<protein>
    <recommendedName>
        <fullName evidence="8">Ribonuclease Z</fullName>
        <shortName evidence="8">RNase Z</shortName>
        <ecNumber evidence="8">3.1.26.11</ecNumber>
    </recommendedName>
    <alternativeName>
        <fullName evidence="8">tRNA 3 endonuclease</fullName>
    </alternativeName>
    <alternativeName>
        <fullName evidence="8">tRNase Z</fullName>
    </alternativeName>
</protein>
<dbReference type="KEGG" id="tpav:HRQ91_05605"/>
<comment type="catalytic activity">
    <reaction evidence="8">
        <text>Endonucleolytic cleavage of RNA, removing extra 3' nucleotides from tRNA precursor, generating 3' termini of tRNAs. A 3'-hydroxy group is left at the tRNA terminus and a 5'-phosphoryl group is left at the trailer molecule.</text>
        <dbReference type="EC" id="3.1.26.11"/>
    </reaction>
</comment>
<dbReference type="SUPFAM" id="SSF56281">
    <property type="entry name" value="Metallo-hydrolase/oxidoreductase"/>
    <property type="match status" value="1"/>
</dbReference>
<dbReference type="AlphaFoldDB" id="A0A975F3Z0"/>
<evidence type="ECO:0000313" key="10">
    <source>
        <dbReference type="EMBL" id="QTQ13971.1"/>
    </source>
</evidence>
<dbReference type="GO" id="GO:0042781">
    <property type="term" value="F:3'-tRNA processing endoribonuclease activity"/>
    <property type="evidence" value="ECO:0007669"/>
    <property type="project" value="UniProtKB-UniRule"/>
</dbReference>
<evidence type="ECO:0000256" key="4">
    <source>
        <dbReference type="ARBA" id="ARBA00022723"/>
    </source>
</evidence>
<dbReference type="PANTHER" id="PTHR46018:SF2">
    <property type="entry name" value="ZINC PHOSPHODIESTERASE ELAC PROTEIN 1"/>
    <property type="match status" value="1"/>
</dbReference>
<comment type="function">
    <text evidence="8">Zinc phosphodiesterase, which displays some tRNA 3'-processing endonuclease activity. Probably involved in tRNA maturation, by removing a 3'-trailer from precursor tRNA.</text>
</comment>
<feature type="binding site" evidence="8">
    <location>
        <position position="140"/>
    </location>
    <ligand>
        <name>Zn(2+)</name>
        <dbReference type="ChEBI" id="CHEBI:29105"/>
        <label>1</label>
        <note>catalytic</note>
    </ligand>
</feature>
<dbReference type="HAMAP" id="MF_01818">
    <property type="entry name" value="RNase_Z_BN"/>
    <property type="match status" value="1"/>
</dbReference>
<feature type="binding site" evidence="8">
    <location>
        <position position="64"/>
    </location>
    <ligand>
        <name>Zn(2+)</name>
        <dbReference type="ChEBI" id="CHEBI:29105"/>
        <label>1</label>
        <note>catalytic</note>
    </ligand>
</feature>
<keyword evidence="6 8" id="KW-0378">Hydrolase</keyword>
<keyword evidence="7 8" id="KW-0862">Zinc</keyword>
<accession>A0A975F3Z0</accession>
<dbReference type="Pfam" id="PF23023">
    <property type="entry name" value="Anti-Pycsar_Apyc1"/>
    <property type="match status" value="1"/>
</dbReference>
<keyword evidence="4 8" id="KW-0479">Metal-binding</keyword>
<dbReference type="InterPro" id="IPR001279">
    <property type="entry name" value="Metallo-B-lactamas"/>
</dbReference>
<dbReference type="Gene3D" id="3.60.15.10">
    <property type="entry name" value="Ribonuclease Z/Hydroxyacylglutathione hydrolase-like"/>
    <property type="match status" value="1"/>
</dbReference>
<dbReference type="EMBL" id="CP054142">
    <property type="protein sequence ID" value="QTQ13971.1"/>
    <property type="molecule type" value="Genomic_DNA"/>
</dbReference>
<keyword evidence="2 8" id="KW-0819">tRNA processing</keyword>
<feature type="binding site" evidence="8">
    <location>
        <position position="211"/>
    </location>
    <ligand>
        <name>Zn(2+)</name>
        <dbReference type="ChEBI" id="CHEBI:29105"/>
        <label>2</label>
        <note>catalytic</note>
    </ligand>
</feature>
<dbReference type="InterPro" id="IPR013471">
    <property type="entry name" value="RNase_Z/BN"/>
</dbReference>